<feature type="region of interest" description="Disordered" evidence="1">
    <location>
        <begin position="55"/>
        <end position="91"/>
    </location>
</feature>
<reference evidence="3" key="1">
    <citation type="journal article" date="2020" name="Stud. Mycol.">
        <title>101 Dothideomycetes genomes: a test case for predicting lifestyles and emergence of pathogens.</title>
        <authorList>
            <person name="Haridas S."/>
            <person name="Albert R."/>
            <person name="Binder M."/>
            <person name="Bloem J."/>
            <person name="Labutti K."/>
            <person name="Salamov A."/>
            <person name="Andreopoulos B."/>
            <person name="Baker S."/>
            <person name="Barry K."/>
            <person name="Bills G."/>
            <person name="Bluhm B."/>
            <person name="Cannon C."/>
            <person name="Castanera R."/>
            <person name="Culley D."/>
            <person name="Daum C."/>
            <person name="Ezra D."/>
            <person name="Gonzalez J."/>
            <person name="Henrissat B."/>
            <person name="Kuo A."/>
            <person name="Liang C."/>
            <person name="Lipzen A."/>
            <person name="Lutzoni F."/>
            <person name="Magnuson J."/>
            <person name="Mondo S."/>
            <person name="Nolan M."/>
            <person name="Ohm R."/>
            <person name="Pangilinan J."/>
            <person name="Park H.-J."/>
            <person name="Ramirez L."/>
            <person name="Alfaro M."/>
            <person name="Sun H."/>
            <person name="Tritt A."/>
            <person name="Yoshinaga Y."/>
            <person name="Zwiers L.-H."/>
            <person name="Turgeon B."/>
            <person name="Goodwin S."/>
            <person name="Spatafora J."/>
            <person name="Crous P."/>
            <person name="Grigoriev I."/>
        </authorList>
    </citation>
    <scope>NUCLEOTIDE SEQUENCE</scope>
    <source>
        <strain evidence="3">CBS 269.34</strain>
    </source>
</reference>
<evidence type="ECO:0000259" key="2">
    <source>
        <dbReference type="Pfam" id="PF22980"/>
    </source>
</evidence>
<dbReference type="Pfam" id="PF22980">
    <property type="entry name" value="Myb_DNA-bind_8"/>
    <property type="match status" value="1"/>
</dbReference>
<evidence type="ECO:0000256" key="1">
    <source>
        <dbReference type="SAM" id="MobiDB-lite"/>
    </source>
</evidence>
<proteinExistence type="predicted"/>
<evidence type="ECO:0000313" key="4">
    <source>
        <dbReference type="Proteomes" id="UP000799750"/>
    </source>
</evidence>
<accession>A0A6A6QFJ9</accession>
<protein>
    <recommendedName>
        <fullName evidence="2">Myb-like DNA-binding domain-containing protein</fullName>
    </recommendedName>
</protein>
<name>A0A6A6QFJ9_9PEZI</name>
<sequence>MPTDKQLVSLCYSILKQLELKHIDWKLVAADNAIQNPHAARMRYSRFKTQMERASLATSQKQAEKRKREAEKGGKEKNGAEKGCGSAENVESVSDGEEMIAVAGKRVKGEGIVKREDAKVVEGRVKVEEVKREGRLKAEVEEIDEDVKMGPMDVIKMEEMGDEGRIWGGLKYEVDDDCFVEGVRSVRAVF</sequence>
<dbReference type="Proteomes" id="UP000799750">
    <property type="component" value="Unassembled WGS sequence"/>
</dbReference>
<feature type="domain" description="Myb-like DNA-binding" evidence="2">
    <location>
        <begin position="8"/>
        <end position="52"/>
    </location>
</feature>
<evidence type="ECO:0000313" key="3">
    <source>
        <dbReference type="EMBL" id="KAF2490267.1"/>
    </source>
</evidence>
<dbReference type="OrthoDB" id="3944408at2759"/>
<dbReference type="AlphaFoldDB" id="A0A6A6QFJ9"/>
<feature type="compositionally biased region" description="Basic and acidic residues" evidence="1">
    <location>
        <begin position="62"/>
        <end position="80"/>
    </location>
</feature>
<gene>
    <name evidence="3" type="ORF">BU16DRAFT_621913</name>
</gene>
<dbReference type="InterPro" id="IPR054505">
    <property type="entry name" value="Myb_DNA-bind_8"/>
</dbReference>
<keyword evidence="4" id="KW-1185">Reference proteome</keyword>
<dbReference type="EMBL" id="MU004197">
    <property type="protein sequence ID" value="KAF2490267.1"/>
    <property type="molecule type" value="Genomic_DNA"/>
</dbReference>
<organism evidence="3 4">
    <name type="scientific">Lophium mytilinum</name>
    <dbReference type="NCBI Taxonomy" id="390894"/>
    <lineage>
        <taxon>Eukaryota</taxon>
        <taxon>Fungi</taxon>
        <taxon>Dikarya</taxon>
        <taxon>Ascomycota</taxon>
        <taxon>Pezizomycotina</taxon>
        <taxon>Dothideomycetes</taxon>
        <taxon>Pleosporomycetidae</taxon>
        <taxon>Mytilinidiales</taxon>
        <taxon>Mytilinidiaceae</taxon>
        <taxon>Lophium</taxon>
    </lineage>
</organism>